<keyword evidence="2" id="KW-1185">Reference proteome</keyword>
<comment type="caution">
    <text evidence="1">The sequence shown here is derived from an EMBL/GenBank/DDBJ whole genome shotgun (WGS) entry which is preliminary data.</text>
</comment>
<dbReference type="GO" id="GO:0060271">
    <property type="term" value="P:cilium assembly"/>
    <property type="evidence" value="ECO:0007669"/>
    <property type="project" value="TreeGrafter"/>
</dbReference>
<evidence type="ECO:0000313" key="1">
    <source>
        <dbReference type="EMBL" id="KAK2182711.1"/>
    </source>
</evidence>
<name>A0AAD9NVM7_RIDPI</name>
<proteinExistence type="predicted"/>
<protein>
    <submittedName>
        <fullName evidence="1">Uncharacterized protein</fullName>
    </submittedName>
</protein>
<reference evidence="1" key="1">
    <citation type="journal article" date="2023" name="Mol. Biol. Evol.">
        <title>Third-Generation Sequencing Reveals the Adaptive Role of the Epigenome in Three Deep-Sea Polychaetes.</title>
        <authorList>
            <person name="Perez M."/>
            <person name="Aroh O."/>
            <person name="Sun Y."/>
            <person name="Lan Y."/>
            <person name="Juniper S.K."/>
            <person name="Young C.R."/>
            <person name="Angers B."/>
            <person name="Qian P.Y."/>
        </authorList>
    </citation>
    <scope>NUCLEOTIDE SEQUENCE</scope>
    <source>
        <strain evidence="1">R07B-5</strain>
    </source>
</reference>
<dbReference type="EMBL" id="JAODUO010000339">
    <property type="protein sequence ID" value="KAK2182711.1"/>
    <property type="molecule type" value="Genomic_DNA"/>
</dbReference>
<evidence type="ECO:0000313" key="2">
    <source>
        <dbReference type="Proteomes" id="UP001209878"/>
    </source>
</evidence>
<accession>A0AAD9NVM7</accession>
<organism evidence="1 2">
    <name type="scientific">Ridgeia piscesae</name>
    <name type="common">Tubeworm</name>
    <dbReference type="NCBI Taxonomy" id="27915"/>
    <lineage>
        <taxon>Eukaryota</taxon>
        <taxon>Metazoa</taxon>
        <taxon>Spiralia</taxon>
        <taxon>Lophotrochozoa</taxon>
        <taxon>Annelida</taxon>
        <taxon>Polychaeta</taxon>
        <taxon>Sedentaria</taxon>
        <taxon>Canalipalpata</taxon>
        <taxon>Sabellida</taxon>
        <taxon>Siboglinidae</taxon>
        <taxon>Ridgeia</taxon>
    </lineage>
</organism>
<dbReference type="AlphaFoldDB" id="A0AAD9NVM7"/>
<dbReference type="Proteomes" id="UP001209878">
    <property type="component" value="Unassembled WGS sequence"/>
</dbReference>
<dbReference type="PANTHER" id="PTHR33487:SF1">
    <property type="entry name" value="CILIA- AND FLAGELLA-ASSOCIATED PROTEIN 54"/>
    <property type="match status" value="1"/>
</dbReference>
<sequence>MMRYYPTTDKKVHRQAQDLKVAKRTTGGETQPSKMPEINVPVLPGLQVKSFQDLLSECNKDHISKSLLHMQKALQLGCHANPTDEQKTLLEEAAKQLKQAEGEEKYLFIENTVEETTDMAGVEKTRVPPPPILLSRTDTKMVFRPASFNPSSGAKVAWYRIFARQATGANVKVRLNDYFLPGSGQPVPSFRCELSVSGLTPRERYMFAVAAFSADGKLIGGMVGDSTKAILASHPMPILMAWSYLSQTAYQVGYLHAVAESSLVLWRHFVAQPPPPEEVVYVTSVERDFKLTLLRLNKVIVTQTSPVLLRMFLASIFAYVDVRVKQGQLFCDRLSDHGPLYPGQIKRLRLCERMLVAMELSGWLNESSLALQAVIQSYGLLAPLIHYKIPVVPVMQVLERCLIVLQEIPPSQRKRRSQTITEGLHHMIACLTYHLAKVLRMWNQKALAGHINEAGRKMLSVDMDKETEEDAFPGIDKARRTMVQWLRRTRRTRRREAQVRQRQPRERR</sequence>
<dbReference type="PANTHER" id="PTHR33487">
    <property type="entry name" value="CILIA- AND FLAGELLA-ASSOCIATED PROTEIN 54"/>
    <property type="match status" value="1"/>
</dbReference>
<gene>
    <name evidence="1" type="ORF">NP493_340g02072</name>
</gene>